<name>A0A410G1G2_9FLAO</name>
<dbReference type="PROSITE" id="PS51257">
    <property type="entry name" value="PROKAR_LIPOPROTEIN"/>
    <property type="match status" value="1"/>
</dbReference>
<evidence type="ECO:0000313" key="2">
    <source>
        <dbReference type="Proteomes" id="UP000285517"/>
    </source>
</evidence>
<evidence type="ECO:0000313" key="1">
    <source>
        <dbReference type="EMBL" id="QAA81107.1"/>
    </source>
</evidence>
<dbReference type="Proteomes" id="UP000285517">
    <property type="component" value="Chromosome"/>
</dbReference>
<dbReference type="KEGG" id="aev:EI546_04905"/>
<reference evidence="1 2" key="1">
    <citation type="submission" date="2019-01" db="EMBL/GenBank/DDBJ databases">
        <title>Complete genome sequencing of Aequorivita sp. H23M31.</title>
        <authorList>
            <person name="Bae J.-W."/>
        </authorList>
    </citation>
    <scope>NUCLEOTIDE SEQUENCE [LARGE SCALE GENOMIC DNA]</scope>
    <source>
        <strain evidence="1 2">H23M31</strain>
    </source>
</reference>
<protein>
    <recommendedName>
        <fullName evidence="3">Lipoprotein</fullName>
    </recommendedName>
</protein>
<proteinExistence type="predicted"/>
<organism evidence="1 2">
    <name type="scientific">Aequorivita ciconiae</name>
    <dbReference type="NCBI Taxonomy" id="2494375"/>
    <lineage>
        <taxon>Bacteria</taxon>
        <taxon>Pseudomonadati</taxon>
        <taxon>Bacteroidota</taxon>
        <taxon>Flavobacteriia</taxon>
        <taxon>Flavobacteriales</taxon>
        <taxon>Flavobacteriaceae</taxon>
        <taxon>Aequorivita</taxon>
    </lineage>
</organism>
<dbReference type="OrthoDB" id="9806939at2"/>
<gene>
    <name evidence="1" type="ORF">EI546_04905</name>
</gene>
<dbReference type="AlphaFoldDB" id="A0A410G1G2"/>
<evidence type="ECO:0008006" key="3">
    <source>
        <dbReference type="Google" id="ProtNLM"/>
    </source>
</evidence>
<accession>A0A410G1G2</accession>
<keyword evidence="2" id="KW-1185">Reference proteome</keyword>
<dbReference type="EMBL" id="CP034951">
    <property type="protein sequence ID" value="QAA81107.1"/>
    <property type="molecule type" value="Genomic_DNA"/>
</dbReference>
<dbReference type="RefSeq" id="WP_128249498.1">
    <property type="nucleotide sequence ID" value="NZ_CP034951.1"/>
</dbReference>
<sequence>MRLTITFLILIFILGCKQTSENKTVMTSETEELQDGASFITDEEFETLDVDNFNDFLANENDYLESEVLMLFYPGNIEGGGEEEIIDVREEVLENGNTMIFLTHDNLEQPSIKGYKYILELKRDNNRWKVVSAKRNWRYYEGKGHTYWGIDQKPSSRSIREVEPSAIDNSEGDENFKYLTIGFFNRHLGTLEEKLSGKEVMRLFLSREEESKEGNQIETLKEEVLPNGNTMVTLVEDNLMDDSMKAEQHIMELKKEEGMWHVVYVKTNWKCREGRGHTDWGIDLCL</sequence>